<gene>
    <name evidence="2" type="ORF">M419DRAFT_93626</name>
</gene>
<feature type="non-terminal residue" evidence="2">
    <location>
        <position position="1"/>
    </location>
</feature>
<accession>A0A024RUC1</accession>
<proteinExistence type="predicted"/>
<keyword evidence="1" id="KW-1133">Transmembrane helix</keyword>
<dbReference type="AlphaFoldDB" id="A0A024RUC1"/>
<evidence type="ECO:0000313" key="3">
    <source>
        <dbReference type="Proteomes" id="UP000024376"/>
    </source>
</evidence>
<protein>
    <submittedName>
        <fullName evidence="2">Uncharacterized protein</fullName>
    </submittedName>
</protein>
<reference evidence="3" key="1">
    <citation type="journal article" date="2013" name="Ind. Biotechnol.">
        <title>Comparative genomics analysis of Trichoderma reesei strains.</title>
        <authorList>
            <person name="Koike H."/>
            <person name="Aerts A."/>
            <person name="LaButti K."/>
            <person name="Grigoriev I.V."/>
            <person name="Baker S.E."/>
        </authorList>
    </citation>
    <scope>NUCLEOTIDE SEQUENCE [LARGE SCALE GENOMIC DNA]</scope>
    <source>
        <strain evidence="3">ATCC 56765 / BCRC 32924 / NRRL 11460 / Rut C-30</strain>
    </source>
</reference>
<evidence type="ECO:0000256" key="1">
    <source>
        <dbReference type="SAM" id="Phobius"/>
    </source>
</evidence>
<evidence type="ECO:0000313" key="2">
    <source>
        <dbReference type="EMBL" id="ETR96673.1"/>
    </source>
</evidence>
<keyword evidence="1" id="KW-0812">Transmembrane</keyword>
<feature type="transmembrane region" description="Helical" evidence="1">
    <location>
        <begin position="6"/>
        <end position="23"/>
    </location>
</feature>
<dbReference type="Proteomes" id="UP000024376">
    <property type="component" value="Unassembled WGS sequence"/>
</dbReference>
<name>A0A024RUC1_HYPJR</name>
<keyword evidence="1" id="KW-0472">Membrane</keyword>
<dbReference type="EMBL" id="KI911201">
    <property type="protein sequence ID" value="ETR96673.1"/>
    <property type="molecule type" value="Genomic_DNA"/>
</dbReference>
<dbReference type="HOGENOM" id="CLU_3056304_0_0_1"/>
<dbReference type="KEGG" id="trr:M419DRAFT_93626"/>
<organism evidence="2 3">
    <name type="scientific">Hypocrea jecorina (strain ATCC 56765 / BCRC 32924 / NRRL 11460 / Rut C-30)</name>
    <name type="common">Trichoderma reesei</name>
    <dbReference type="NCBI Taxonomy" id="1344414"/>
    <lineage>
        <taxon>Eukaryota</taxon>
        <taxon>Fungi</taxon>
        <taxon>Dikarya</taxon>
        <taxon>Ascomycota</taxon>
        <taxon>Pezizomycotina</taxon>
        <taxon>Sordariomycetes</taxon>
        <taxon>Hypocreomycetidae</taxon>
        <taxon>Hypocreales</taxon>
        <taxon>Hypocreaceae</taxon>
        <taxon>Trichoderma</taxon>
    </lineage>
</organism>
<sequence length="54" mass="6154">GRSGLILSYIILIYVRLLTRTAFINRSFNLKFLLIILSAWVKVPNYPGGNQTDN</sequence>